<dbReference type="EMBL" id="AGNL01027768">
    <property type="protein sequence ID" value="EJK57593.1"/>
    <property type="molecule type" value="Genomic_DNA"/>
</dbReference>
<gene>
    <name evidence="2" type="ORF">THAOC_22348</name>
</gene>
<evidence type="ECO:0000256" key="1">
    <source>
        <dbReference type="SAM" id="MobiDB-lite"/>
    </source>
</evidence>
<feature type="compositionally biased region" description="Pro residues" evidence="1">
    <location>
        <begin position="311"/>
        <end position="321"/>
    </location>
</feature>
<dbReference type="PANTHER" id="PTHR37069">
    <property type="entry name" value="DDE_TNP_1_7 DOMAIN-CONTAINING PROTEIN"/>
    <property type="match status" value="1"/>
</dbReference>
<dbReference type="AlphaFoldDB" id="K0RUR7"/>
<dbReference type="PANTHER" id="PTHR37069:SF2">
    <property type="entry name" value="PIGGYBAC TRANSPOSABLE ELEMENT-DERIVED PROTEIN DOMAIN-CONTAINING PROTEIN"/>
    <property type="match status" value="1"/>
</dbReference>
<feature type="compositionally biased region" description="Basic residues" evidence="1">
    <location>
        <begin position="494"/>
        <end position="509"/>
    </location>
</feature>
<organism evidence="2 3">
    <name type="scientific">Thalassiosira oceanica</name>
    <name type="common">Marine diatom</name>
    <dbReference type="NCBI Taxonomy" id="159749"/>
    <lineage>
        <taxon>Eukaryota</taxon>
        <taxon>Sar</taxon>
        <taxon>Stramenopiles</taxon>
        <taxon>Ochrophyta</taxon>
        <taxon>Bacillariophyta</taxon>
        <taxon>Coscinodiscophyceae</taxon>
        <taxon>Thalassiosirophycidae</taxon>
        <taxon>Thalassiosirales</taxon>
        <taxon>Thalassiosiraceae</taxon>
        <taxon>Thalassiosira</taxon>
    </lineage>
</organism>
<feature type="compositionally biased region" description="Acidic residues" evidence="1">
    <location>
        <begin position="463"/>
        <end position="478"/>
    </location>
</feature>
<dbReference type="OrthoDB" id="10691368at2759"/>
<feature type="compositionally biased region" description="Low complexity" evidence="1">
    <location>
        <begin position="372"/>
        <end position="388"/>
    </location>
</feature>
<reference evidence="2 3" key="1">
    <citation type="journal article" date="2012" name="Genome Biol.">
        <title>Genome and low-iron response of an oceanic diatom adapted to chronic iron limitation.</title>
        <authorList>
            <person name="Lommer M."/>
            <person name="Specht M."/>
            <person name="Roy A.S."/>
            <person name="Kraemer L."/>
            <person name="Andreson R."/>
            <person name="Gutowska M.A."/>
            <person name="Wolf J."/>
            <person name="Bergner S.V."/>
            <person name="Schilhabel M.B."/>
            <person name="Klostermeier U.C."/>
            <person name="Beiko R.G."/>
            <person name="Rosenstiel P."/>
            <person name="Hippler M."/>
            <person name="Laroche J."/>
        </authorList>
    </citation>
    <scope>NUCLEOTIDE SEQUENCE [LARGE SCALE GENOMIC DNA]</scope>
    <source>
        <strain evidence="2 3">CCMP1005</strain>
    </source>
</reference>
<proteinExistence type="predicted"/>
<feature type="compositionally biased region" description="Basic and acidic residues" evidence="1">
    <location>
        <begin position="510"/>
        <end position="520"/>
    </location>
</feature>
<feature type="non-terminal residue" evidence="2">
    <location>
        <position position="600"/>
    </location>
</feature>
<accession>K0RUR7</accession>
<feature type="compositionally biased region" description="Low complexity" evidence="1">
    <location>
        <begin position="334"/>
        <end position="343"/>
    </location>
</feature>
<protein>
    <submittedName>
        <fullName evidence="2">Uncharacterized protein</fullName>
    </submittedName>
</protein>
<sequence length="600" mass="62313">MEQPRGHSWKGRQTIQSSLALGVQASRRPLEMVMVCYRYASGSWPGEEILEKGRERNIMSSAPAGVTPLASQQPSRHRVSFTPAASAADNKKEALAAPPAALDADEVRRQYGAYRSAPGLFPSYERLRFVRLPGGMVPPALLTTCANSANGGPSESGEGDGRGDGPRRPPSLLRHWPALVYGTLAELVRDLPPSSSSILKGQLFVEHRRSPNTVVARLVGWDPAVPRASGSDHFPESRTQILRLSSPTVGGCESDGDLLQFYESQVDVEVACADALSGGGADEDVARHAARLMSALDVALNVLALDVGSDPLPPRLLPAPLPTGGGESKDGKSKLSSSSDGAAGSSGGPAREAVRTVPPGRAGGILRTPGTSQGAAAASSSSGVSSGAKTPSTALRSALRTPATDDAVAGPGERGRSNGGTKRVSIGGVPTRPDDGEGGEDVENDGDASNAGADADGGGSEEPSADVETNEDKGEEDESAARVLVEKPATRPAAGKRRTKSRPASRKAARGADHDEDAAPHKPQSAPPSPIMSWKEAWSAMRSSGWTWKAGSGLMTDYYYIRPGRKVSTGTAGLDYFTSESDVIDYASRAFGFGTGSGSE</sequence>
<feature type="region of interest" description="Disordered" evidence="1">
    <location>
        <begin position="309"/>
        <end position="532"/>
    </location>
</feature>
<feature type="region of interest" description="Disordered" evidence="1">
    <location>
        <begin position="144"/>
        <end position="172"/>
    </location>
</feature>
<comment type="caution">
    <text evidence="2">The sequence shown here is derived from an EMBL/GenBank/DDBJ whole genome shotgun (WGS) entry which is preliminary data.</text>
</comment>
<keyword evidence="3" id="KW-1185">Reference proteome</keyword>
<feature type="compositionally biased region" description="Acidic residues" evidence="1">
    <location>
        <begin position="436"/>
        <end position="446"/>
    </location>
</feature>
<dbReference type="Proteomes" id="UP000266841">
    <property type="component" value="Unassembled WGS sequence"/>
</dbReference>
<evidence type="ECO:0000313" key="3">
    <source>
        <dbReference type="Proteomes" id="UP000266841"/>
    </source>
</evidence>
<dbReference type="eggNOG" id="ENOG502RBIN">
    <property type="taxonomic scope" value="Eukaryota"/>
</dbReference>
<evidence type="ECO:0000313" key="2">
    <source>
        <dbReference type="EMBL" id="EJK57593.1"/>
    </source>
</evidence>
<name>K0RUR7_THAOC</name>